<dbReference type="GO" id="GO:0019808">
    <property type="term" value="F:polyamine binding"/>
    <property type="evidence" value="ECO:0007669"/>
    <property type="project" value="InterPro"/>
</dbReference>
<dbReference type="GO" id="GO:0042597">
    <property type="term" value="C:periplasmic space"/>
    <property type="evidence" value="ECO:0007669"/>
    <property type="project" value="UniProtKB-SubCell"/>
</dbReference>
<evidence type="ECO:0000256" key="4">
    <source>
        <dbReference type="ARBA" id="ARBA00022764"/>
    </source>
</evidence>
<proteinExistence type="inferred from homology"/>
<comment type="subcellular location">
    <subcellularLocation>
        <location evidence="1 5">Periplasm</location>
    </subcellularLocation>
</comment>
<dbReference type="PIRSF" id="PIRSF019574">
    <property type="entry name" value="Periplasmic_polyamine_BP"/>
    <property type="match status" value="1"/>
</dbReference>
<dbReference type="Proteomes" id="UP000494119">
    <property type="component" value="Unassembled WGS sequence"/>
</dbReference>
<keyword evidence="2 5" id="KW-0813">Transport</keyword>
<sequence>MMMKRQVSGKGVNPLRAACVALAAAGLAWCGLPVAQAAEQVVNVYNWGNSIGKDTVANFEKATGIKVVYQEFDSNETLQAKLLSGNSGYDVVVPSDIFWARQVRANIFQKIDKSKLPNYGLLDPASLKQLQQDDPGNQFGIPWLWGTDGLGLNVEKVKATLGNDAPLNSWALLFDPKYAQKLKSCGISVLDSPVDAFGTALIYLKKDPTTTNPADYQAAYELLKSVRPYITQFNSTSYINDLAGGDICVSLGWSGDVNAARLAAESAHKTYHIKYVIPAESTAIWFNMIAIPKDAPHPEAALKFIDYVLSAKEAANLTNDTSYPTAIPSAKPLIRPEVKADPAVFPPPAVYAKLIANKPVPPEIMRLQNRLWAKLKND</sequence>
<organism evidence="7 8">
    <name type="scientific">Paraburkholderia caffeinitolerans</name>
    <dbReference type="NCBI Taxonomy" id="1723730"/>
    <lineage>
        <taxon>Bacteria</taxon>
        <taxon>Pseudomonadati</taxon>
        <taxon>Pseudomonadota</taxon>
        <taxon>Betaproteobacteria</taxon>
        <taxon>Burkholderiales</taxon>
        <taxon>Burkholderiaceae</taxon>
        <taxon>Paraburkholderia</taxon>
    </lineage>
</organism>
<dbReference type="Pfam" id="PF13416">
    <property type="entry name" value="SBP_bac_8"/>
    <property type="match status" value="1"/>
</dbReference>
<protein>
    <recommendedName>
        <fullName evidence="5">Putrescine-binding periplasmic protein</fullName>
    </recommendedName>
</protein>
<name>A0A6J5GN87_9BURK</name>
<keyword evidence="3 6" id="KW-0732">Signal</keyword>
<keyword evidence="4 5" id="KW-0574">Periplasm</keyword>
<feature type="chain" id="PRO_5027093796" description="Putrescine-binding periplasmic protein" evidence="6">
    <location>
        <begin position="38"/>
        <end position="378"/>
    </location>
</feature>
<gene>
    <name evidence="7" type="primary">spuE</name>
    <name evidence="7" type="ORF">LMG28688_05353</name>
</gene>
<evidence type="ECO:0000313" key="7">
    <source>
        <dbReference type="EMBL" id="CAB3801429.1"/>
    </source>
</evidence>
<dbReference type="AlphaFoldDB" id="A0A6J5GN87"/>
<dbReference type="EMBL" id="CADIKL010000034">
    <property type="protein sequence ID" value="CAB3801429.1"/>
    <property type="molecule type" value="Genomic_DNA"/>
</dbReference>
<dbReference type="CDD" id="cd13659">
    <property type="entry name" value="PBP2_PotF"/>
    <property type="match status" value="1"/>
</dbReference>
<dbReference type="PANTHER" id="PTHR30222:SF12">
    <property type="entry name" value="NORSPERMIDINE SENSOR"/>
    <property type="match status" value="1"/>
</dbReference>
<evidence type="ECO:0000256" key="1">
    <source>
        <dbReference type="ARBA" id="ARBA00004418"/>
    </source>
</evidence>
<keyword evidence="8" id="KW-1185">Reference proteome</keyword>
<comment type="function">
    <text evidence="5">Required for the activity of the bacterial periplasmic transport system of putrescine.</text>
</comment>
<dbReference type="SUPFAM" id="SSF53850">
    <property type="entry name" value="Periplasmic binding protein-like II"/>
    <property type="match status" value="1"/>
</dbReference>
<evidence type="ECO:0000256" key="3">
    <source>
        <dbReference type="ARBA" id="ARBA00022729"/>
    </source>
</evidence>
<evidence type="ECO:0000256" key="5">
    <source>
        <dbReference type="PIRNR" id="PIRNR019574"/>
    </source>
</evidence>
<accession>A0A6J5GN87</accession>
<dbReference type="PANTHER" id="PTHR30222">
    <property type="entry name" value="SPERMIDINE/PUTRESCINE-BINDING PERIPLASMIC PROTEIN"/>
    <property type="match status" value="1"/>
</dbReference>
<reference evidence="7 8" key="1">
    <citation type="submission" date="2020-04" db="EMBL/GenBank/DDBJ databases">
        <authorList>
            <person name="De Canck E."/>
        </authorList>
    </citation>
    <scope>NUCLEOTIDE SEQUENCE [LARGE SCALE GENOMIC DNA]</scope>
    <source>
        <strain evidence="7 8">LMG 28688</strain>
    </source>
</reference>
<dbReference type="Gene3D" id="3.40.190.10">
    <property type="entry name" value="Periplasmic binding protein-like II"/>
    <property type="match status" value="2"/>
</dbReference>
<dbReference type="InterPro" id="IPR001188">
    <property type="entry name" value="Sperm_putr-bd"/>
</dbReference>
<dbReference type="PRINTS" id="PR00909">
    <property type="entry name" value="SPERMDNBNDNG"/>
</dbReference>
<comment type="similarity">
    <text evidence="5">Belongs to the bacterial solute-binding protein PotD/PotF family.</text>
</comment>
<dbReference type="GO" id="GO:0015846">
    <property type="term" value="P:polyamine transport"/>
    <property type="evidence" value="ECO:0007669"/>
    <property type="project" value="InterPro"/>
</dbReference>
<dbReference type="InterPro" id="IPR006059">
    <property type="entry name" value="SBP"/>
</dbReference>
<feature type="signal peptide" evidence="6">
    <location>
        <begin position="1"/>
        <end position="37"/>
    </location>
</feature>
<evidence type="ECO:0000256" key="6">
    <source>
        <dbReference type="SAM" id="SignalP"/>
    </source>
</evidence>
<evidence type="ECO:0000256" key="2">
    <source>
        <dbReference type="ARBA" id="ARBA00022448"/>
    </source>
</evidence>
<evidence type="ECO:0000313" key="8">
    <source>
        <dbReference type="Proteomes" id="UP000494119"/>
    </source>
</evidence>